<evidence type="ECO:0000313" key="2">
    <source>
        <dbReference type="EMBL" id="EER20662.1"/>
    </source>
</evidence>
<dbReference type="InParanoid" id="C5K4G9"/>
<reference evidence="2 3" key="1">
    <citation type="submission" date="2008-07" db="EMBL/GenBank/DDBJ databases">
        <authorList>
            <person name="El-Sayed N."/>
            <person name="Caler E."/>
            <person name="Inman J."/>
            <person name="Amedeo P."/>
            <person name="Hass B."/>
            <person name="Wortman J."/>
        </authorList>
    </citation>
    <scope>NUCLEOTIDE SEQUENCE [LARGE SCALE GENOMIC DNA]</scope>
    <source>
        <strain evidence="3">ATCC 50983 / TXsc</strain>
    </source>
</reference>
<gene>
    <name evidence="2" type="ORF">Pmar_PMAR004326</name>
</gene>
<accession>C5K4G9</accession>
<organism evidence="3">
    <name type="scientific">Perkinsus marinus (strain ATCC 50983 / TXsc)</name>
    <dbReference type="NCBI Taxonomy" id="423536"/>
    <lineage>
        <taxon>Eukaryota</taxon>
        <taxon>Sar</taxon>
        <taxon>Alveolata</taxon>
        <taxon>Perkinsozoa</taxon>
        <taxon>Perkinsea</taxon>
        <taxon>Perkinsida</taxon>
        <taxon>Perkinsidae</taxon>
        <taxon>Perkinsus</taxon>
    </lineage>
</organism>
<dbReference type="Proteomes" id="UP000007800">
    <property type="component" value="Unassembled WGS sequence"/>
</dbReference>
<dbReference type="RefSeq" id="XP_002788866.1">
    <property type="nucleotide sequence ID" value="XM_002788820.1"/>
</dbReference>
<dbReference type="EMBL" id="GG670491">
    <property type="protein sequence ID" value="EER20662.1"/>
    <property type="molecule type" value="Genomic_DNA"/>
</dbReference>
<proteinExistence type="predicted"/>
<feature type="domain" description="PDZ" evidence="1">
    <location>
        <begin position="100"/>
        <end position="161"/>
    </location>
</feature>
<dbReference type="AlphaFoldDB" id="C5K4G9"/>
<dbReference type="PROSITE" id="PS50106">
    <property type="entry name" value="PDZ"/>
    <property type="match status" value="1"/>
</dbReference>
<keyword evidence="3" id="KW-1185">Reference proteome</keyword>
<dbReference type="GeneID" id="9051057"/>
<name>C5K4G9_PERM5</name>
<evidence type="ECO:0000313" key="3">
    <source>
        <dbReference type="Proteomes" id="UP000007800"/>
    </source>
</evidence>
<dbReference type="InterPro" id="IPR001478">
    <property type="entry name" value="PDZ"/>
</dbReference>
<protein>
    <recommendedName>
        <fullName evidence="1">PDZ domain-containing protein</fullName>
    </recommendedName>
</protein>
<evidence type="ECO:0000259" key="1">
    <source>
        <dbReference type="PROSITE" id="PS50106"/>
    </source>
</evidence>
<sequence>MISPCCGKRDKSIAAVPIKRADISTRHETVDYSITSSSSAWMSLSSEGSGLGTRRELSQMSSVIEIDKDSLEGAQGQESVLDRRNLDNGMRADDDEDEFNIRIHRTRSSFSEGKLGLRMSSHEGGSHLIVDGINNDGSIAEWNKSCPELALRKGDMIVGINEARGNSSRMLRECSAGHGALRLTIRRRRTVEAPPSVSEYGGGELSMETSVVEASPPLGPLPGVSPRGKKMWIVTIEKSGGRRPPWRDDEWQAGGRLGIDVDHNDPGYLLVEGVTGGVVGAFNGEHPGEALRPGDHIVEQLRMADIMDDDDEMLNDFIESIRRAGRRASNDVPVDLLYEGSALKGRFRLEMPSADDFKLTFALDGSRSDATEFVFMQELITTVAVGLGRTPSWDGFLPSDDAKVDSNGVVLVAFATAANVKEMTTKFAEVSQTDGILCDPFQGAEAVPHV</sequence>
<dbReference type="OrthoDB" id="2859658at2759"/>